<accession>A0ABV7NVC8</accession>
<evidence type="ECO:0000313" key="2">
    <source>
        <dbReference type="EMBL" id="MFC3450746.1"/>
    </source>
</evidence>
<dbReference type="Pfam" id="PF13560">
    <property type="entry name" value="HTH_31"/>
    <property type="match status" value="1"/>
</dbReference>
<dbReference type="SMART" id="SM00530">
    <property type="entry name" value="HTH_XRE"/>
    <property type="match status" value="1"/>
</dbReference>
<dbReference type="EMBL" id="JBHRWK010000020">
    <property type="protein sequence ID" value="MFC3450746.1"/>
    <property type="molecule type" value="Genomic_DNA"/>
</dbReference>
<dbReference type="Gene3D" id="1.10.260.40">
    <property type="entry name" value="lambda repressor-like DNA-binding domains"/>
    <property type="match status" value="1"/>
</dbReference>
<feature type="domain" description="HTH cro/C1-type" evidence="1">
    <location>
        <begin position="19"/>
        <end position="49"/>
    </location>
</feature>
<dbReference type="CDD" id="cd00093">
    <property type="entry name" value="HTH_XRE"/>
    <property type="match status" value="1"/>
</dbReference>
<reference evidence="3" key="1">
    <citation type="journal article" date="2019" name="Int. J. Syst. Evol. Microbiol.">
        <title>The Global Catalogue of Microorganisms (GCM) 10K type strain sequencing project: providing services to taxonomists for standard genome sequencing and annotation.</title>
        <authorList>
            <consortium name="The Broad Institute Genomics Platform"/>
            <consortium name="The Broad Institute Genome Sequencing Center for Infectious Disease"/>
            <person name="Wu L."/>
            <person name="Ma J."/>
        </authorList>
    </citation>
    <scope>NUCLEOTIDE SEQUENCE [LARGE SCALE GENOMIC DNA]</scope>
    <source>
        <strain evidence="3">CGMCC 4.7676</strain>
    </source>
</reference>
<dbReference type="Proteomes" id="UP001595645">
    <property type="component" value="Unassembled WGS sequence"/>
</dbReference>
<dbReference type="Gene3D" id="1.25.40.10">
    <property type="entry name" value="Tetratricopeptide repeat domain"/>
    <property type="match status" value="1"/>
</dbReference>
<comment type="caution">
    <text evidence="2">The sequence shown here is derived from an EMBL/GenBank/DDBJ whole genome shotgun (WGS) entry which is preliminary data.</text>
</comment>
<evidence type="ECO:0000259" key="1">
    <source>
        <dbReference type="PROSITE" id="PS50943"/>
    </source>
</evidence>
<organism evidence="2 3">
    <name type="scientific">Amycolatopsis speibonae</name>
    <dbReference type="NCBI Taxonomy" id="1450224"/>
    <lineage>
        <taxon>Bacteria</taxon>
        <taxon>Bacillati</taxon>
        <taxon>Actinomycetota</taxon>
        <taxon>Actinomycetes</taxon>
        <taxon>Pseudonocardiales</taxon>
        <taxon>Pseudonocardiaceae</taxon>
        <taxon>Amycolatopsis</taxon>
    </lineage>
</organism>
<dbReference type="InterPro" id="IPR001387">
    <property type="entry name" value="Cro/C1-type_HTH"/>
</dbReference>
<sequence length="418" mass="45704">MTDDSATPDTAHARLAGEIRRLRKAAKLSQPELAQRIGYSRNYVSMAERRSGNLPSQPLVNAIDTVLGAGGALRGLRGQAKREQRDLRLSAATGPANVVEAADQKGLALRLAETDSTSDSPQLGPNLEDVLSHLREQWHLLVKTDNLLGPRYALSGVLSQLDAVEELLASVRPEQRRDIVRVGAQYAESASWLYEDMCDVTTARRWCSQSLEWGLEADDQPMVTWALFRRSQQVAERNAGQILSLVQAARRASRDLPTPMRAALAQQEAYGLALDGDELQAQTRIDEAQNWAATDINGEARGGHGSFCTPDYLEVQRARCWLALGDPARAIELFEHHVPRLPTVYQRDRGMALGQLAQAYVSYGEPEQAARVAVEALRIGRRGSSLRTVADVKAVGGRLKDHAQLAPVSQLIAELAAG</sequence>
<keyword evidence="3" id="KW-1185">Reference proteome</keyword>
<protein>
    <submittedName>
        <fullName evidence="2">Helix-turn-helix domain-containing protein</fullName>
    </submittedName>
</protein>
<proteinExistence type="predicted"/>
<dbReference type="SUPFAM" id="SSF48452">
    <property type="entry name" value="TPR-like"/>
    <property type="match status" value="1"/>
</dbReference>
<dbReference type="SUPFAM" id="SSF47413">
    <property type="entry name" value="lambda repressor-like DNA-binding domains"/>
    <property type="match status" value="1"/>
</dbReference>
<dbReference type="InterPro" id="IPR011990">
    <property type="entry name" value="TPR-like_helical_dom_sf"/>
</dbReference>
<dbReference type="InterPro" id="IPR010982">
    <property type="entry name" value="Lambda_DNA-bd_dom_sf"/>
</dbReference>
<dbReference type="RefSeq" id="WP_378239479.1">
    <property type="nucleotide sequence ID" value="NZ_JBHRWK010000020.1"/>
</dbReference>
<name>A0ABV7NVC8_9PSEU</name>
<dbReference type="PROSITE" id="PS50943">
    <property type="entry name" value="HTH_CROC1"/>
    <property type="match status" value="1"/>
</dbReference>
<evidence type="ECO:0000313" key="3">
    <source>
        <dbReference type="Proteomes" id="UP001595645"/>
    </source>
</evidence>
<gene>
    <name evidence="2" type="ORF">ACFOSH_15035</name>
</gene>